<dbReference type="InterPro" id="IPR041049">
    <property type="entry name" value="DUF5615"/>
</dbReference>
<name>A0A7V3RGJ0_UNCW3</name>
<dbReference type="EMBL" id="DTOZ01000045">
    <property type="protein sequence ID" value="HGE77661.1"/>
    <property type="molecule type" value="Genomic_DNA"/>
</dbReference>
<organism evidence="2">
    <name type="scientific">candidate division WOR-3 bacterium</name>
    <dbReference type="NCBI Taxonomy" id="2052148"/>
    <lineage>
        <taxon>Bacteria</taxon>
        <taxon>Bacteria division WOR-3</taxon>
    </lineage>
</organism>
<evidence type="ECO:0000313" key="2">
    <source>
        <dbReference type="EMBL" id="HGE77661.1"/>
    </source>
</evidence>
<accession>A0A7V3RGJ0</accession>
<dbReference type="Pfam" id="PF18480">
    <property type="entry name" value="DUF5615"/>
    <property type="match status" value="1"/>
</dbReference>
<reference evidence="2" key="1">
    <citation type="journal article" date="2020" name="mSystems">
        <title>Genome- and Community-Level Interaction Insights into Carbon Utilization and Element Cycling Functions of Hydrothermarchaeota in Hydrothermal Sediment.</title>
        <authorList>
            <person name="Zhou Z."/>
            <person name="Liu Y."/>
            <person name="Xu W."/>
            <person name="Pan J."/>
            <person name="Luo Z.H."/>
            <person name="Li M."/>
        </authorList>
    </citation>
    <scope>NUCLEOTIDE SEQUENCE [LARGE SCALE GENOMIC DNA]</scope>
    <source>
        <strain evidence="2">SpSt-961</strain>
    </source>
</reference>
<feature type="domain" description="DUF5615" evidence="1">
    <location>
        <begin position="6"/>
        <end position="114"/>
    </location>
</feature>
<evidence type="ECO:0000259" key="1">
    <source>
        <dbReference type="Pfam" id="PF18480"/>
    </source>
</evidence>
<dbReference type="AlphaFoldDB" id="A0A7V3RGJ0"/>
<protein>
    <recommendedName>
        <fullName evidence="1">DUF5615 domain-containing protein</fullName>
    </recommendedName>
</protein>
<comment type="caution">
    <text evidence="2">The sequence shown here is derived from an EMBL/GenBank/DDBJ whole genome shotgun (WGS) entry which is preliminary data.</text>
</comment>
<proteinExistence type="predicted"/>
<sequence length="123" mass="14393">MFEKLRLYLDQMFGLDVFEALRNEGYNVLRSSDTGQNRADDQQILQKAIAENRILITLDEHFGDWVVLPLSKHPGVIRIKVHPATSERIVSLLLPFLRKHKMEEFKDHLVILSEKRVKWILTA</sequence>
<gene>
    <name evidence="2" type="ORF">ENX68_01510</name>
</gene>